<proteinExistence type="predicted"/>
<dbReference type="AlphaFoldDB" id="A0A0F9Q4S7"/>
<sequence length="62" mass="7052">MGLCIKFNLCMTSNYLSTIEAINNLYLIHVLLNQIQVTMIHVGVMLNQLSSFRNTASQFMQS</sequence>
<accession>A0A0F9Q4S7</accession>
<reference evidence="1" key="1">
    <citation type="journal article" date="2015" name="Nature">
        <title>Complex archaea that bridge the gap between prokaryotes and eukaryotes.</title>
        <authorList>
            <person name="Spang A."/>
            <person name="Saw J.H."/>
            <person name="Jorgensen S.L."/>
            <person name="Zaremba-Niedzwiedzka K."/>
            <person name="Martijn J."/>
            <person name="Lind A.E."/>
            <person name="van Eijk R."/>
            <person name="Schleper C."/>
            <person name="Guy L."/>
            <person name="Ettema T.J."/>
        </authorList>
    </citation>
    <scope>NUCLEOTIDE SEQUENCE</scope>
</reference>
<comment type="caution">
    <text evidence="1">The sequence shown here is derived from an EMBL/GenBank/DDBJ whole genome shotgun (WGS) entry which is preliminary data.</text>
</comment>
<gene>
    <name evidence="1" type="ORF">LCGC14_0762700</name>
</gene>
<name>A0A0F9Q4S7_9ZZZZ</name>
<dbReference type="EMBL" id="LAZR01001888">
    <property type="protein sequence ID" value="KKN37524.1"/>
    <property type="molecule type" value="Genomic_DNA"/>
</dbReference>
<evidence type="ECO:0000313" key="1">
    <source>
        <dbReference type="EMBL" id="KKN37524.1"/>
    </source>
</evidence>
<organism evidence="1">
    <name type="scientific">marine sediment metagenome</name>
    <dbReference type="NCBI Taxonomy" id="412755"/>
    <lineage>
        <taxon>unclassified sequences</taxon>
        <taxon>metagenomes</taxon>
        <taxon>ecological metagenomes</taxon>
    </lineage>
</organism>
<protein>
    <submittedName>
        <fullName evidence="1">Uncharacterized protein</fullName>
    </submittedName>
</protein>